<proteinExistence type="predicted"/>
<dbReference type="Proteomes" id="UP001597399">
    <property type="component" value="Unassembled WGS sequence"/>
</dbReference>
<accession>A0ABW5S7A4</accession>
<sequence length="44" mass="5183">MRNRLADIQFGRRLPNTALKKDKEAEIEYPFCFGAMKRARQSPK</sequence>
<reference evidence="2" key="1">
    <citation type="journal article" date="2019" name="Int. J. Syst. Evol. Microbiol.">
        <title>The Global Catalogue of Microorganisms (GCM) 10K type strain sequencing project: providing services to taxonomists for standard genome sequencing and annotation.</title>
        <authorList>
            <consortium name="The Broad Institute Genomics Platform"/>
            <consortium name="The Broad Institute Genome Sequencing Center for Infectious Disease"/>
            <person name="Wu L."/>
            <person name="Ma J."/>
        </authorList>
    </citation>
    <scope>NUCLEOTIDE SEQUENCE [LARGE SCALE GENOMIC DNA]</scope>
    <source>
        <strain evidence="2">TISTR 2466</strain>
    </source>
</reference>
<comment type="caution">
    <text evidence="1">The sequence shown here is derived from an EMBL/GenBank/DDBJ whole genome shotgun (WGS) entry which is preliminary data.</text>
</comment>
<dbReference type="RefSeq" id="WP_381532878.1">
    <property type="nucleotide sequence ID" value="NZ_JBHUMQ010000049.1"/>
</dbReference>
<dbReference type="EMBL" id="JBHUMQ010000049">
    <property type="protein sequence ID" value="MFD2695487.1"/>
    <property type="molecule type" value="Genomic_DNA"/>
</dbReference>
<evidence type="ECO:0000313" key="2">
    <source>
        <dbReference type="Proteomes" id="UP001597399"/>
    </source>
</evidence>
<evidence type="ECO:0000313" key="1">
    <source>
        <dbReference type="EMBL" id="MFD2695487.1"/>
    </source>
</evidence>
<name>A0ABW5S7A4_9BACL</name>
<keyword evidence="2" id="KW-1185">Reference proteome</keyword>
<gene>
    <name evidence="1" type="ORF">ACFSUE_17955</name>
</gene>
<protein>
    <submittedName>
        <fullName evidence="1">Uncharacterized protein</fullName>
    </submittedName>
</protein>
<organism evidence="1 2">
    <name type="scientific">Sporolactobacillus shoreicorticis</name>
    <dbReference type="NCBI Taxonomy" id="1923877"/>
    <lineage>
        <taxon>Bacteria</taxon>
        <taxon>Bacillati</taxon>
        <taxon>Bacillota</taxon>
        <taxon>Bacilli</taxon>
        <taxon>Bacillales</taxon>
        <taxon>Sporolactobacillaceae</taxon>
        <taxon>Sporolactobacillus</taxon>
    </lineage>
</organism>